<dbReference type="EMBL" id="NKQK01000023">
    <property type="protein sequence ID" value="PSR96549.1"/>
    <property type="molecule type" value="Genomic_DNA"/>
</dbReference>
<feature type="compositionally biased region" description="Polar residues" evidence="4">
    <location>
        <begin position="237"/>
        <end position="248"/>
    </location>
</feature>
<feature type="compositionally biased region" description="Polar residues" evidence="4">
    <location>
        <begin position="75"/>
        <end position="97"/>
    </location>
</feature>
<keyword evidence="8" id="KW-1185">Reference proteome</keyword>
<dbReference type="Gene3D" id="1.10.20.70">
    <property type="entry name" value="Transcription termination and cleavage factor, C-terminal domain"/>
    <property type="match status" value="1"/>
</dbReference>
<evidence type="ECO:0000256" key="3">
    <source>
        <dbReference type="ARBA" id="ARBA00023242"/>
    </source>
</evidence>
<feature type="compositionally biased region" description="Polar residues" evidence="4">
    <location>
        <begin position="140"/>
        <end position="177"/>
    </location>
</feature>
<dbReference type="GO" id="GO:0005634">
    <property type="term" value="C:nucleus"/>
    <property type="evidence" value="ECO:0007669"/>
    <property type="project" value="UniProtKB-SubCell"/>
</dbReference>
<accession>A0A2R6PU23</accession>
<dbReference type="OMA" id="NSQSMQM"/>
<evidence type="ECO:0000256" key="2">
    <source>
        <dbReference type="ARBA" id="ARBA00022884"/>
    </source>
</evidence>
<feature type="region of interest" description="Disordered" evidence="4">
    <location>
        <begin position="124"/>
        <end position="258"/>
    </location>
</feature>
<dbReference type="STRING" id="1590841.A0A2R6PU23"/>
<evidence type="ECO:0000256" key="1">
    <source>
        <dbReference type="ARBA" id="ARBA00004123"/>
    </source>
</evidence>
<dbReference type="Pfam" id="PF14327">
    <property type="entry name" value="CSTF2_hinge"/>
    <property type="match status" value="1"/>
</dbReference>
<dbReference type="InParanoid" id="A0A2R6PU23"/>
<feature type="domain" description="Transcription termination and cleavage factor C-terminal" evidence="5">
    <location>
        <begin position="376"/>
        <end position="410"/>
    </location>
</feature>
<dbReference type="InterPro" id="IPR038192">
    <property type="entry name" value="CSTF_C_sf"/>
</dbReference>
<feature type="region of interest" description="Disordered" evidence="4">
    <location>
        <begin position="75"/>
        <end position="110"/>
    </location>
</feature>
<gene>
    <name evidence="7" type="ORF">CEY00_Acc26601</name>
</gene>
<comment type="caution">
    <text evidence="7">The sequence shown here is derived from an EMBL/GenBank/DDBJ whole genome shotgun (WGS) entry which is preliminary data.</text>
</comment>
<evidence type="ECO:0000259" key="6">
    <source>
        <dbReference type="Pfam" id="PF14327"/>
    </source>
</evidence>
<evidence type="ECO:0000256" key="4">
    <source>
        <dbReference type="SAM" id="MobiDB-lite"/>
    </source>
</evidence>
<name>A0A2R6PU23_ACTCC</name>
<feature type="compositionally biased region" description="Pro residues" evidence="4">
    <location>
        <begin position="189"/>
        <end position="198"/>
    </location>
</feature>
<dbReference type="PANTHER" id="PTHR47866:SF2">
    <property type="entry name" value="HYDROXYPROLINE-RICH GLYCOPROTEIN FAMILY PROTEIN"/>
    <property type="match status" value="1"/>
</dbReference>
<evidence type="ECO:0000313" key="7">
    <source>
        <dbReference type="EMBL" id="PSR96549.1"/>
    </source>
</evidence>
<dbReference type="Pfam" id="PF14304">
    <property type="entry name" value="CSTF_C"/>
    <property type="match status" value="1"/>
</dbReference>
<evidence type="ECO:0000259" key="5">
    <source>
        <dbReference type="Pfam" id="PF14304"/>
    </source>
</evidence>
<dbReference type="Gramene" id="PSR96549">
    <property type="protein sequence ID" value="PSR96549"/>
    <property type="gene ID" value="CEY00_Acc26601"/>
</dbReference>
<comment type="subcellular location">
    <subcellularLocation>
        <location evidence="1">Nucleus</location>
    </subcellularLocation>
</comment>
<protein>
    <submittedName>
        <fullName evidence="7">Cleavage stimulation factor subunit like</fullName>
    </submittedName>
</protein>
<dbReference type="FunCoup" id="A0A2R6PU23">
    <property type="interactions" value="638"/>
</dbReference>
<proteinExistence type="predicted"/>
<organism evidence="7 8">
    <name type="scientific">Actinidia chinensis var. chinensis</name>
    <name type="common">Chinese soft-hair kiwi</name>
    <dbReference type="NCBI Taxonomy" id="1590841"/>
    <lineage>
        <taxon>Eukaryota</taxon>
        <taxon>Viridiplantae</taxon>
        <taxon>Streptophyta</taxon>
        <taxon>Embryophyta</taxon>
        <taxon>Tracheophyta</taxon>
        <taxon>Spermatophyta</taxon>
        <taxon>Magnoliopsida</taxon>
        <taxon>eudicotyledons</taxon>
        <taxon>Gunneridae</taxon>
        <taxon>Pentapetalae</taxon>
        <taxon>asterids</taxon>
        <taxon>Ericales</taxon>
        <taxon>Actinidiaceae</taxon>
        <taxon>Actinidia</taxon>
    </lineage>
</organism>
<dbReference type="FunFam" id="1.10.20.70:FF:000001">
    <property type="entry name" value="Cleavage stimulation factor subunit 2"/>
    <property type="match status" value="1"/>
</dbReference>
<dbReference type="InterPro" id="IPR025742">
    <property type="entry name" value="CSTF2_hinge"/>
</dbReference>
<evidence type="ECO:0000313" key="8">
    <source>
        <dbReference type="Proteomes" id="UP000241394"/>
    </source>
</evidence>
<dbReference type="AlphaFoldDB" id="A0A2R6PU23"/>
<keyword evidence="3" id="KW-0539">Nucleus</keyword>
<feature type="compositionally biased region" description="Polar residues" evidence="4">
    <location>
        <begin position="199"/>
        <end position="212"/>
    </location>
</feature>
<dbReference type="GO" id="GO:0009749">
    <property type="term" value="P:response to glucose"/>
    <property type="evidence" value="ECO:0007669"/>
    <property type="project" value="EnsemblPlants"/>
</dbReference>
<dbReference type="GO" id="GO:0003723">
    <property type="term" value="F:RNA binding"/>
    <property type="evidence" value="ECO:0007669"/>
    <property type="project" value="UniProtKB-KW"/>
</dbReference>
<dbReference type="GO" id="GO:0031124">
    <property type="term" value="P:mRNA 3'-end processing"/>
    <property type="evidence" value="ECO:0007669"/>
    <property type="project" value="InterPro"/>
</dbReference>
<feature type="compositionally biased region" description="Pro residues" evidence="4">
    <location>
        <begin position="218"/>
        <end position="231"/>
    </location>
</feature>
<reference evidence="7 8" key="1">
    <citation type="submission" date="2017-07" db="EMBL/GenBank/DDBJ databases">
        <title>An improved, manually edited Actinidia chinensis var. chinensis (kiwifruit) genome highlights the challenges associated with draft genomes and gene prediction in plants.</title>
        <authorList>
            <person name="Pilkington S."/>
            <person name="Crowhurst R."/>
            <person name="Hilario E."/>
            <person name="Nardozza S."/>
            <person name="Fraser L."/>
            <person name="Peng Y."/>
            <person name="Gunaseelan K."/>
            <person name="Simpson R."/>
            <person name="Tahir J."/>
            <person name="Deroles S."/>
            <person name="Templeton K."/>
            <person name="Luo Z."/>
            <person name="Davy M."/>
            <person name="Cheng C."/>
            <person name="Mcneilage M."/>
            <person name="Scaglione D."/>
            <person name="Liu Y."/>
            <person name="Zhang Q."/>
            <person name="Datson P."/>
            <person name="De Silva N."/>
            <person name="Gardiner S."/>
            <person name="Bassett H."/>
            <person name="Chagne D."/>
            <person name="Mccallum J."/>
            <person name="Dzierzon H."/>
            <person name="Deng C."/>
            <person name="Wang Y.-Y."/>
            <person name="Barron N."/>
            <person name="Manako K."/>
            <person name="Bowen J."/>
            <person name="Foster T."/>
            <person name="Erridge Z."/>
            <person name="Tiffin H."/>
            <person name="Waite C."/>
            <person name="Davies K."/>
            <person name="Grierson E."/>
            <person name="Laing W."/>
            <person name="Kirk R."/>
            <person name="Chen X."/>
            <person name="Wood M."/>
            <person name="Montefiori M."/>
            <person name="Brummell D."/>
            <person name="Schwinn K."/>
            <person name="Catanach A."/>
            <person name="Fullerton C."/>
            <person name="Li D."/>
            <person name="Meiyalaghan S."/>
            <person name="Nieuwenhuizen N."/>
            <person name="Read N."/>
            <person name="Prakash R."/>
            <person name="Hunter D."/>
            <person name="Zhang H."/>
            <person name="Mckenzie M."/>
            <person name="Knabel M."/>
            <person name="Harris A."/>
            <person name="Allan A."/>
            <person name="Chen A."/>
            <person name="Janssen B."/>
            <person name="Plunkett B."/>
            <person name="Dwamena C."/>
            <person name="Voogd C."/>
            <person name="Leif D."/>
            <person name="Lafferty D."/>
            <person name="Souleyre E."/>
            <person name="Varkonyi-Gasic E."/>
            <person name="Gambi F."/>
            <person name="Hanley J."/>
            <person name="Yao J.-L."/>
            <person name="Cheung J."/>
            <person name="David K."/>
            <person name="Warren B."/>
            <person name="Marsh K."/>
            <person name="Snowden K."/>
            <person name="Lin-Wang K."/>
            <person name="Brian L."/>
            <person name="Martinez-Sanchez M."/>
            <person name="Wang M."/>
            <person name="Ileperuma N."/>
            <person name="Macnee N."/>
            <person name="Campin R."/>
            <person name="Mcatee P."/>
            <person name="Drummond R."/>
            <person name="Espley R."/>
            <person name="Ireland H."/>
            <person name="Wu R."/>
            <person name="Atkinson R."/>
            <person name="Karunairetnam S."/>
            <person name="Bulley S."/>
            <person name="Chunkath S."/>
            <person name="Hanley Z."/>
            <person name="Storey R."/>
            <person name="Thrimawithana A."/>
            <person name="Thomson S."/>
            <person name="David C."/>
            <person name="Testolin R."/>
        </authorList>
    </citation>
    <scope>NUCLEOTIDE SEQUENCE [LARGE SCALE GENOMIC DNA]</scope>
    <source>
        <strain evidence="8">cv. Red5</strain>
        <tissue evidence="7">Young leaf</tissue>
    </source>
</reference>
<dbReference type="OrthoDB" id="272703at2759"/>
<sequence length="410" mass="44144">MAGKSIDGDGISASLAGMSKNQLYDIMCQMKTLIEQNQQQARSILIQNPLLTKALFQAQIMLGMVQPPQAIPSIQPTVSQSHTQPAQPVQQANTQATPALPGQNGLQDQTGASQIPTLVRKQHQNPPAIPIPSASAPPLNLQSQSLPSHALQSIQQSKGHVNSQATPMSLPQSSQLPNIAPLPLHSASHPPPLQPPMPTGSTQLQQPLQTTGMAHLPLQPPLPPQPRPPSMPAFSHQPHSQMGQNPGFQHSGAPQLHHSQPMFHYTNFVITYSILQIGNRPPPGMGPSFPQGQPPIPSQLPPQSLYQVGGSHLSTEFNNQIGSSMQPERGPAWMPGLADNAMGTQLPGPPQLTPGQMMGHGSQPQRPPPLTPEMEQALLQQVMSLTPEQINLLPPEQRNQVLQLQQMLRQ</sequence>
<dbReference type="InterPro" id="IPR026896">
    <property type="entry name" value="CSTF_C"/>
</dbReference>
<reference evidence="8" key="2">
    <citation type="journal article" date="2018" name="BMC Genomics">
        <title>A manually annotated Actinidia chinensis var. chinensis (kiwifruit) genome highlights the challenges associated with draft genomes and gene prediction in plants.</title>
        <authorList>
            <person name="Pilkington S.M."/>
            <person name="Crowhurst R."/>
            <person name="Hilario E."/>
            <person name="Nardozza S."/>
            <person name="Fraser L."/>
            <person name="Peng Y."/>
            <person name="Gunaseelan K."/>
            <person name="Simpson R."/>
            <person name="Tahir J."/>
            <person name="Deroles S.C."/>
            <person name="Templeton K."/>
            <person name="Luo Z."/>
            <person name="Davy M."/>
            <person name="Cheng C."/>
            <person name="McNeilage M."/>
            <person name="Scaglione D."/>
            <person name="Liu Y."/>
            <person name="Zhang Q."/>
            <person name="Datson P."/>
            <person name="De Silva N."/>
            <person name="Gardiner S.E."/>
            <person name="Bassett H."/>
            <person name="Chagne D."/>
            <person name="McCallum J."/>
            <person name="Dzierzon H."/>
            <person name="Deng C."/>
            <person name="Wang Y.Y."/>
            <person name="Barron L."/>
            <person name="Manako K."/>
            <person name="Bowen J."/>
            <person name="Foster T.M."/>
            <person name="Erridge Z.A."/>
            <person name="Tiffin H."/>
            <person name="Waite C.N."/>
            <person name="Davies K.M."/>
            <person name="Grierson E.P."/>
            <person name="Laing W.A."/>
            <person name="Kirk R."/>
            <person name="Chen X."/>
            <person name="Wood M."/>
            <person name="Montefiori M."/>
            <person name="Brummell D.A."/>
            <person name="Schwinn K.E."/>
            <person name="Catanach A."/>
            <person name="Fullerton C."/>
            <person name="Li D."/>
            <person name="Meiyalaghan S."/>
            <person name="Nieuwenhuizen N."/>
            <person name="Read N."/>
            <person name="Prakash R."/>
            <person name="Hunter D."/>
            <person name="Zhang H."/>
            <person name="McKenzie M."/>
            <person name="Knabel M."/>
            <person name="Harris A."/>
            <person name="Allan A.C."/>
            <person name="Gleave A."/>
            <person name="Chen A."/>
            <person name="Janssen B.J."/>
            <person name="Plunkett B."/>
            <person name="Ampomah-Dwamena C."/>
            <person name="Voogd C."/>
            <person name="Leif D."/>
            <person name="Lafferty D."/>
            <person name="Souleyre E.J.F."/>
            <person name="Varkonyi-Gasic E."/>
            <person name="Gambi F."/>
            <person name="Hanley J."/>
            <person name="Yao J.L."/>
            <person name="Cheung J."/>
            <person name="David K.M."/>
            <person name="Warren B."/>
            <person name="Marsh K."/>
            <person name="Snowden K.C."/>
            <person name="Lin-Wang K."/>
            <person name="Brian L."/>
            <person name="Martinez-Sanchez M."/>
            <person name="Wang M."/>
            <person name="Ileperuma N."/>
            <person name="Macnee N."/>
            <person name="Campin R."/>
            <person name="McAtee P."/>
            <person name="Drummond R.S.M."/>
            <person name="Espley R.V."/>
            <person name="Ireland H.S."/>
            <person name="Wu R."/>
            <person name="Atkinson R.G."/>
            <person name="Karunairetnam S."/>
            <person name="Bulley S."/>
            <person name="Chunkath S."/>
            <person name="Hanley Z."/>
            <person name="Storey R."/>
            <person name="Thrimawithana A.H."/>
            <person name="Thomson S."/>
            <person name="David C."/>
            <person name="Testolin R."/>
            <person name="Huang H."/>
            <person name="Hellens R.P."/>
            <person name="Schaffer R.J."/>
        </authorList>
    </citation>
    <scope>NUCLEOTIDE SEQUENCE [LARGE SCALE GENOMIC DNA]</scope>
    <source>
        <strain evidence="8">cv. Red5</strain>
    </source>
</reference>
<keyword evidence="2" id="KW-0694">RNA-binding</keyword>
<dbReference type="GO" id="GO:0035194">
    <property type="term" value="P:regulatory ncRNA-mediated post-transcriptional gene silencing"/>
    <property type="evidence" value="ECO:0007669"/>
    <property type="project" value="EnsemblPlants"/>
</dbReference>
<dbReference type="PANTHER" id="PTHR47866">
    <property type="entry name" value="HYDROXYPROLINE-RICH GLYCOPROTEIN FAMILY PROTEIN"/>
    <property type="match status" value="1"/>
</dbReference>
<dbReference type="Proteomes" id="UP000241394">
    <property type="component" value="Chromosome LG23"/>
</dbReference>
<feature type="domain" description="Cleavage stimulation factor subunit 2 hinge" evidence="6">
    <location>
        <begin position="9"/>
        <end position="68"/>
    </location>
</feature>
<feature type="region of interest" description="Disordered" evidence="4">
    <location>
        <begin position="344"/>
        <end position="370"/>
    </location>
</feature>
<dbReference type="Gene3D" id="1.25.40.630">
    <property type="match status" value="1"/>
</dbReference>